<keyword evidence="2" id="KW-1185">Reference proteome</keyword>
<dbReference type="EMBL" id="FNCO01000003">
    <property type="protein sequence ID" value="SDG90172.1"/>
    <property type="molecule type" value="Genomic_DNA"/>
</dbReference>
<dbReference type="AlphaFoldDB" id="A0A1G7Y111"/>
<accession>A0A1G7Y111</accession>
<evidence type="ECO:0000313" key="1">
    <source>
        <dbReference type="EMBL" id="SDG90172.1"/>
    </source>
</evidence>
<organism evidence="1 2">
    <name type="scientific">Pseudomonas abietaniphila</name>
    <dbReference type="NCBI Taxonomy" id="89065"/>
    <lineage>
        <taxon>Bacteria</taxon>
        <taxon>Pseudomonadati</taxon>
        <taxon>Pseudomonadota</taxon>
        <taxon>Gammaproteobacteria</taxon>
        <taxon>Pseudomonadales</taxon>
        <taxon>Pseudomonadaceae</taxon>
        <taxon>Pseudomonas</taxon>
    </lineage>
</organism>
<evidence type="ECO:0008006" key="3">
    <source>
        <dbReference type="Google" id="ProtNLM"/>
    </source>
</evidence>
<proteinExistence type="predicted"/>
<protein>
    <recommendedName>
        <fullName evidence="3">Excisionase</fullName>
    </recommendedName>
</protein>
<sequence>MVRYKTISQFAVESGYTEAAIRSKIQDGTWPKGQVWRHAPDNKPLIDVEGYEEWVESAAASGQRQKVVLSSVSCMRAPSAASESRLSPAPLT</sequence>
<name>A0A1G7Y111_9PSED</name>
<dbReference type="OrthoDB" id="8779418at2"/>
<reference evidence="2" key="1">
    <citation type="submission" date="2016-10" db="EMBL/GenBank/DDBJ databases">
        <authorList>
            <person name="Varghese N."/>
            <person name="Submissions S."/>
        </authorList>
    </citation>
    <scope>NUCLEOTIDE SEQUENCE [LARGE SCALE GENOMIC DNA]</scope>
    <source>
        <strain evidence="2">ATCC 700689</strain>
    </source>
</reference>
<evidence type="ECO:0000313" key="2">
    <source>
        <dbReference type="Proteomes" id="UP000182894"/>
    </source>
</evidence>
<dbReference type="STRING" id="89065.SAMN05216605_103463"/>
<gene>
    <name evidence="1" type="ORF">SAMN05216605_103463</name>
</gene>
<dbReference type="Proteomes" id="UP000182894">
    <property type="component" value="Unassembled WGS sequence"/>
</dbReference>